<dbReference type="Pfam" id="PF00520">
    <property type="entry name" value="Ion_trans"/>
    <property type="match status" value="1"/>
</dbReference>
<dbReference type="AlphaFoldDB" id="A0AAD9KEE5"/>
<proteinExistence type="predicted"/>
<evidence type="ECO:0000259" key="15">
    <source>
        <dbReference type="PROSITE" id="PS50113"/>
    </source>
</evidence>
<feature type="transmembrane region" description="Helical" evidence="13">
    <location>
        <begin position="155"/>
        <end position="178"/>
    </location>
</feature>
<dbReference type="GO" id="GO:0042391">
    <property type="term" value="P:regulation of membrane potential"/>
    <property type="evidence" value="ECO:0007669"/>
    <property type="project" value="TreeGrafter"/>
</dbReference>
<evidence type="ECO:0000256" key="9">
    <source>
        <dbReference type="ARBA" id="ARBA00022989"/>
    </source>
</evidence>
<keyword evidence="8" id="KW-0630">Potassium</keyword>
<gene>
    <name evidence="16" type="ORF">LSH36_8g09041</name>
</gene>
<dbReference type="InterPro" id="IPR000595">
    <property type="entry name" value="cNMP-bd_dom"/>
</dbReference>
<evidence type="ECO:0000256" key="7">
    <source>
        <dbReference type="ARBA" id="ARBA00022882"/>
    </source>
</evidence>
<dbReference type="InterPro" id="IPR003949">
    <property type="entry name" value="K_chnl_volt-dep_EAG"/>
</dbReference>
<evidence type="ECO:0000256" key="12">
    <source>
        <dbReference type="ARBA" id="ARBA00023303"/>
    </source>
</evidence>
<keyword evidence="2" id="KW-0813">Transport</keyword>
<name>A0AAD9KEE5_9ANNE</name>
<evidence type="ECO:0000313" key="16">
    <source>
        <dbReference type="EMBL" id="KAK2169649.1"/>
    </source>
</evidence>
<dbReference type="PROSITE" id="PS50042">
    <property type="entry name" value="CNMP_BINDING_3"/>
    <property type="match status" value="1"/>
</dbReference>
<keyword evidence="6" id="KW-0631">Potassium channel</keyword>
<dbReference type="PRINTS" id="PR01464">
    <property type="entry name" value="EAGCHANNEL"/>
</dbReference>
<comment type="caution">
    <text evidence="16">The sequence shown here is derived from an EMBL/GenBank/DDBJ whole genome shotgun (WGS) entry which is preliminary data.</text>
</comment>
<organism evidence="16 17">
    <name type="scientific">Paralvinella palmiformis</name>
    <dbReference type="NCBI Taxonomy" id="53620"/>
    <lineage>
        <taxon>Eukaryota</taxon>
        <taxon>Metazoa</taxon>
        <taxon>Spiralia</taxon>
        <taxon>Lophotrochozoa</taxon>
        <taxon>Annelida</taxon>
        <taxon>Polychaeta</taxon>
        <taxon>Sedentaria</taxon>
        <taxon>Canalipalpata</taxon>
        <taxon>Terebellida</taxon>
        <taxon>Terebelliformia</taxon>
        <taxon>Alvinellidae</taxon>
        <taxon>Paralvinella</taxon>
    </lineage>
</organism>
<dbReference type="SUPFAM" id="SSF51206">
    <property type="entry name" value="cAMP-binding domain-like"/>
    <property type="match status" value="1"/>
</dbReference>
<feature type="domain" description="Cyclic nucleotide-binding" evidence="14">
    <location>
        <begin position="446"/>
        <end position="509"/>
    </location>
</feature>
<evidence type="ECO:0000256" key="2">
    <source>
        <dbReference type="ARBA" id="ARBA00022448"/>
    </source>
</evidence>
<comment type="subcellular location">
    <subcellularLocation>
        <location evidence="1">Membrane</location>
        <topology evidence="1">Multi-pass membrane protein</topology>
    </subcellularLocation>
</comment>
<keyword evidence="4" id="KW-0597">Phosphoprotein</keyword>
<feature type="domain" description="PAC" evidence="15">
    <location>
        <begin position="1"/>
        <end position="33"/>
    </location>
</feature>
<evidence type="ECO:0000256" key="10">
    <source>
        <dbReference type="ARBA" id="ARBA00023065"/>
    </source>
</evidence>
<keyword evidence="3" id="KW-0633">Potassium transport</keyword>
<dbReference type="CDD" id="cd00038">
    <property type="entry name" value="CAP_ED"/>
    <property type="match status" value="1"/>
</dbReference>
<dbReference type="FunFam" id="1.10.287.70:FF:000035">
    <property type="entry name" value="Potassium voltage-gated channel, subfamily H (Eag-related), member 1"/>
    <property type="match status" value="1"/>
</dbReference>
<evidence type="ECO:0000256" key="13">
    <source>
        <dbReference type="SAM" id="Phobius"/>
    </source>
</evidence>
<evidence type="ECO:0000313" key="17">
    <source>
        <dbReference type="Proteomes" id="UP001208570"/>
    </source>
</evidence>
<evidence type="ECO:0000256" key="3">
    <source>
        <dbReference type="ARBA" id="ARBA00022538"/>
    </source>
</evidence>
<feature type="transmembrane region" description="Helical" evidence="13">
    <location>
        <begin position="117"/>
        <end position="135"/>
    </location>
</feature>
<dbReference type="EMBL" id="JAODUP010000008">
    <property type="protein sequence ID" value="KAK2169649.1"/>
    <property type="molecule type" value="Genomic_DNA"/>
</dbReference>
<accession>A0AAD9KEE5</accession>
<dbReference type="Proteomes" id="UP001208570">
    <property type="component" value="Unassembled WGS sequence"/>
</dbReference>
<dbReference type="InterPro" id="IPR018490">
    <property type="entry name" value="cNMP-bd_dom_sf"/>
</dbReference>
<dbReference type="Gene3D" id="2.60.120.10">
    <property type="entry name" value="Jelly Rolls"/>
    <property type="match status" value="1"/>
</dbReference>
<dbReference type="InterPro" id="IPR050818">
    <property type="entry name" value="KCNH_animal-type"/>
</dbReference>
<feature type="transmembrane region" description="Helical" evidence="13">
    <location>
        <begin position="343"/>
        <end position="363"/>
    </location>
</feature>
<dbReference type="InterPro" id="IPR003938">
    <property type="entry name" value="K_chnl_volt-dep_EAG/ELK/ERG"/>
</dbReference>
<dbReference type="SUPFAM" id="SSF81324">
    <property type="entry name" value="Voltage-gated potassium channels"/>
    <property type="match status" value="1"/>
</dbReference>
<dbReference type="InterPro" id="IPR014710">
    <property type="entry name" value="RmlC-like_jellyroll"/>
</dbReference>
<keyword evidence="17" id="KW-1185">Reference proteome</keyword>
<protein>
    <recommendedName>
        <fullName evidence="18">Cyclic nucleotide-binding domain-containing protein</fullName>
    </recommendedName>
</protein>
<dbReference type="PANTHER" id="PTHR10217:SF435">
    <property type="entry name" value="POTASSIUM VOLTAGE-GATED CHANNEL PROTEIN EAG"/>
    <property type="match status" value="1"/>
</dbReference>
<keyword evidence="12" id="KW-0407">Ion channel</keyword>
<keyword evidence="5 13" id="KW-0812">Transmembrane</keyword>
<dbReference type="Gene3D" id="1.10.287.70">
    <property type="match status" value="1"/>
</dbReference>
<dbReference type="InterPro" id="IPR005821">
    <property type="entry name" value="Ion_trans_dom"/>
</dbReference>
<keyword evidence="9 13" id="KW-1133">Transmembrane helix</keyword>
<evidence type="ECO:0000256" key="8">
    <source>
        <dbReference type="ARBA" id="ARBA00022958"/>
    </source>
</evidence>
<evidence type="ECO:0008006" key="18">
    <source>
        <dbReference type="Google" id="ProtNLM"/>
    </source>
</evidence>
<keyword evidence="10" id="KW-0406">Ion transport</keyword>
<evidence type="ECO:0000256" key="11">
    <source>
        <dbReference type="ARBA" id="ARBA00023136"/>
    </source>
</evidence>
<evidence type="ECO:0000256" key="5">
    <source>
        <dbReference type="ARBA" id="ARBA00022692"/>
    </source>
</evidence>
<dbReference type="InterPro" id="IPR000700">
    <property type="entry name" value="PAS-assoc_C"/>
</dbReference>
<evidence type="ECO:0000256" key="1">
    <source>
        <dbReference type="ARBA" id="ARBA00004141"/>
    </source>
</evidence>
<dbReference type="GO" id="GO:0008076">
    <property type="term" value="C:voltage-gated potassium channel complex"/>
    <property type="evidence" value="ECO:0007669"/>
    <property type="project" value="TreeGrafter"/>
</dbReference>
<dbReference type="PANTHER" id="PTHR10217">
    <property type="entry name" value="VOLTAGE AND LIGAND GATED POTASSIUM CHANNEL"/>
    <property type="match status" value="1"/>
</dbReference>
<dbReference type="FunFam" id="1.10.1200.260:FF:000003">
    <property type="entry name" value="Potassium voltage-gated channel subfamily H member 1"/>
    <property type="match status" value="1"/>
</dbReference>
<keyword evidence="11 13" id="KW-0472">Membrane</keyword>
<keyword evidence="7" id="KW-0851">Voltage-gated channel</keyword>
<dbReference type="PROSITE" id="PS50113">
    <property type="entry name" value="PAC"/>
    <property type="match status" value="1"/>
</dbReference>
<evidence type="ECO:0000256" key="6">
    <source>
        <dbReference type="ARBA" id="ARBA00022826"/>
    </source>
</evidence>
<evidence type="ECO:0000259" key="14">
    <source>
        <dbReference type="PROSITE" id="PS50042"/>
    </source>
</evidence>
<sequence>MAPIKNEKDAVVLFLLTFKDITALKQPIEDDSAKGTTNTGMSKFARLARSMTRNKSILMQFSSNVQHSELDSHSKPSQIANMMNLNADILPSYRQEAPKTPPHIILHYSAFKATWDWIILFLTFYTAVMVPYNAAFKNKTMDDVPLLVLDSIVDVIFFIDIILNFHTTFVGSGGEVVSDPKIIRMNYLKSWFVIDLLSCLPYDVFNAFQYVDKSISSLFSALKVVRLLRLGRVARKLDHYIEYGAAVLILLIFMFVLIAHWFACIWYTIGHVEAQSGTVYGWLFKLGIDIDEPFVPQNDTGDKQWVGGPSISKSYATALYYTLSCITSVGFGNVSSNTQLEKIFTCCMMILGSLLYATIFGNVTTIFQQMYSTTGRYHEMLNSIREFMKLHNMPKSLSERVMDYVVSTWALTKGIDTAKVLNYCPKDMKADICVHLNRRVFNEHPAFRLASDGCLRALAVHFVTTHSAPGDMLCHQGESLDSLYFIVSGSLEVIQDDEVVAILGESSSLFCDITVNQCGVWNAWWDKNTCSSNDKRNIAR</sequence>
<dbReference type="Gene3D" id="1.10.1200.260">
    <property type="match status" value="1"/>
</dbReference>
<feature type="transmembrane region" description="Helical" evidence="13">
    <location>
        <begin position="243"/>
        <end position="269"/>
    </location>
</feature>
<dbReference type="GO" id="GO:0005249">
    <property type="term" value="F:voltage-gated potassium channel activity"/>
    <property type="evidence" value="ECO:0007669"/>
    <property type="project" value="InterPro"/>
</dbReference>
<evidence type="ECO:0000256" key="4">
    <source>
        <dbReference type="ARBA" id="ARBA00022553"/>
    </source>
</evidence>
<feature type="transmembrane region" description="Helical" evidence="13">
    <location>
        <begin position="318"/>
        <end position="336"/>
    </location>
</feature>
<reference evidence="16" key="1">
    <citation type="journal article" date="2023" name="Mol. Biol. Evol.">
        <title>Third-Generation Sequencing Reveals the Adaptive Role of the Epigenome in Three Deep-Sea Polychaetes.</title>
        <authorList>
            <person name="Perez M."/>
            <person name="Aroh O."/>
            <person name="Sun Y."/>
            <person name="Lan Y."/>
            <person name="Juniper S.K."/>
            <person name="Young C.R."/>
            <person name="Angers B."/>
            <person name="Qian P.Y."/>
        </authorList>
    </citation>
    <scope>NUCLEOTIDE SEQUENCE</scope>
    <source>
        <strain evidence="16">P08H-3</strain>
    </source>
</reference>
<dbReference type="PRINTS" id="PR01463">
    <property type="entry name" value="EAGCHANLFMLY"/>
</dbReference>